<evidence type="ECO:0000256" key="3">
    <source>
        <dbReference type="ARBA" id="ARBA00022840"/>
    </source>
</evidence>
<dbReference type="Gene3D" id="3.40.50.300">
    <property type="entry name" value="P-loop containing nucleotide triphosphate hydrolases"/>
    <property type="match status" value="1"/>
</dbReference>
<dbReference type="Proteomes" id="UP000243588">
    <property type="component" value="Unassembled WGS sequence"/>
</dbReference>
<keyword evidence="1" id="KW-0813">Transport</keyword>
<dbReference type="PANTHER" id="PTHR42939:SF1">
    <property type="entry name" value="ABC TRANSPORTER ATP-BINDING PROTEIN ALBC-RELATED"/>
    <property type="match status" value="1"/>
</dbReference>
<gene>
    <name evidence="5" type="ORF">SAMN05421818_1426</name>
</gene>
<dbReference type="InterPro" id="IPR003593">
    <property type="entry name" value="AAA+_ATPase"/>
</dbReference>
<proteinExistence type="predicted"/>
<dbReference type="EMBL" id="FNDQ01000042">
    <property type="protein sequence ID" value="SDI01811.1"/>
    <property type="molecule type" value="Genomic_DNA"/>
</dbReference>
<name>A0A1G8H5I5_9FLAO</name>
<dbReference type="AlphaFoldDB" id="A0A1G8H5I5"/>
<feature type="domain" description="ABC transporter" evidence="4">
    <location>
        <begin position="9"/>
        <end position="226"/>
    </location>
</feature>
<dbReference type="PROSITE" id="PS50893">
    <property type="entry name" value="ABC_TRANSPORTER_2"/>
    <property type="match status" value="1"/>
</dbReference>
<dbReference type="SUPFAM" id="SSF52540">
    <property type="entry name" value="P-loop containing nucleoside triphosphate hydrolases"/>
    <property type="match status" value="1"/>
</dbReference>
<dbReference type="SMART" id="SM00382">
    <property type="entry name" value="AAA"/>
    <property type="match status" value="1"/>
</dbReference>
<accession>A0A1G8H5I5</accession>
<keyword evidence="3" id="KW-0067">ATP-binding</keyword>
<sequence length="292" mass="33633">MNLVENSYSSINNLCYKKDENLILENLNLVIPLNKKTFILGNNGAGKSTLLDIITENIKNYKGTVHLKSIPKGSSGVLFDSIPFSPTLRVKELIKLFELVFNVSQYQSSVFIEKLNLTKLLYKQFKVLSLGEQKRVGLFFALFHKPQLLILDEPFGGIDPNSKNIISSLLFAEDRTVIISSHDWNLARDNADCILFMHQGKQLLDTLSSPSELLSDRYIPYSKKIIVDFEYENLVKNIFFHKYLVLKYDNSFHIFIGDDELKKKLENCHIPYSVGVKNLNDIYNYLIIKNRR</sequence>
<dbReference type="STRING" id="702745.SAMN05421818_1426"/>
<dbReference type="RefSeq" id="WP_090410517.1">
    <property type="nucleotide sequence ID" value="NZ_FNDQ01000042.1"/>
</dbReference>
<keyword evidence="6" id="KW-1185">Reference proteome</keyword>
<evidence type="ECO:0000256" key="1">
    <source>
        <dbReference type="ARBA" id="ARBA00022448"/>
    </source>
</evidence>
<dbReference type="InterPro" id="IPR051782">
    <property type="entry name" value="ABC_Transporter_VariousFunc"/>
</dbReference>
<organism evidence="5 6">
    <name type="scientific">Myroides phaeus</name>
    <dbReference type="NCBI Taxonomy" id="702745"/>
    <lineage>
        <taxon>Bacteria</taxon>
        <taxon>Pseudomonadati</taxon>
        <taxon>Bacteroidota</taxon>
        <taxon>Flavobacteriia</taxon>
        <taxon>Flavobacteriales</taxon>
        <taxon>Flavobacteriaceae</taxon>
        <taxon>Myroides</taxon>
    </lineage>
</organism>
<dbReference type="InterPro" id="IPR003439">
    <property type="entry name" value="ABC_transporter-like_ATP-bd"/>
</dbReference>
<dbReference type="GO" id="GO:0005524">
    <property type="term" value="F:ATP binding"/>
    <property type="evidence" value="ECO:0007669"/>
    <property type="project" value="UniProtKB-KW"/>
</dbReference>
<reference evidence="6" key="1">
    <citation type="submission" date="2016-10" db="EMBL/GenBank/DDBJ databases">
        <authorList>
            <person name="Varghese N."/>
            <person name="Submissions S."/>
        </authorList>
    </citation>
    <scope>NUCLEOTIDE SEQUENCE [LARGE SCALE GENOMIC DNA]</scope>
    <source>
        <strain evidence="6">DSM 23313</strain>
    </source>
</reference>
<dbReference type="Pfam" id="PF00005">
    <property type="entry name" value="ABC_tran"/>
    <property type="match status" value="1"/>
</dbReference>
<dbReference type="InterPro" id="IPR027417">
    <property type="entry name" value="P-loop_NTPase"/>
</dbReference>
<keyword evidence="2" id="KW-0547">Nucleotide-binding</keyword>
<protein>
    <submittedName>
        <fullName evidence="5">ABC-type multidrug transport system, ATPase component</fullName>
    </submittedName>
</protein>
<dbReference type="GO" id="GO:0016887">
    <property type="term" value="F:ATP hydrolysis activity"/>
    <property type="evidence" value="ECO:0007669"/>
    <property type="project" value="InterPro"/>
</dbReference>
<dbReference type="PANTHER" id="PTHR42939">
    <property type="entry name" value="ABC TRANSPORTER ATP-BINDING PROTEIN ALBC-RELATED"/>
    <property type="match status" value="1"/>
</dbReference>
<evidence type="ECO:0000259" key="4">
    <source>
        <dbReference type="PROSITE" id="PS50893"/>
    </source>
</evidence>
<evidence type="ECO:0000313" key="6">
    <source>
        <dbReference type="Proteomes" id="UP000243588"/>
    </source>
</evidence>
<evidence type="ECO:0000256" key="2">
    <source>
        <dbReference type="ARBA" id="ARBA00022741"/>
    </source>
</evidence>
<evidence type="ECO:0000313" key="5">
    <source>
        <dbReference type="EMBL" id="SDI01811.1"/>
    </source>
</evidence>